<evidence type="ECO:0000256" key="1">
    <source>
        <dbReference type="SAM" id="MobiDB-lite"/>
    </source>
</evidence>
<feature type="region of interest" description="Disordered" evidence="1">
    <location>
        <begin position="1"/>
        <end position="22"/>
    </location>
</feature>
<organism evidence="2 3">
    <name type="scientific">Mangrovicoccus algicola</name>
    <dbReference type="NCBI Taxonomy" id="2771008"/>
    <lineage>
        <taxon>Bacteria</taxon>
        <taxon>Pseudomonadati</taxon>
        <taxon>Pseudomonadota</taxon>
        <taxon>Alphaproteobacteria</taxon>
        <taxon>Rhodobacterales</taxon>
        <taxon>Paracoccaceae</taxon>
        <taxon>Mangrovicoccus</taxon>
    </lineage>
</organism>
<reference evidence="2" key="1">
    <citation type="submission" date="2020-09" db="EMBL/GenBank/DDBJ databases">
        <title>A novel bacterium of genus Mangrovicoccus, isolated from South China Sea.</title>
        <authorList>
            <person name="Huang H."/>
            <person name="Mo K."/>
            <person name="Hu Y."/>
        </authorList>
    </citation>
    <scope>NUCLEOTIDE SEQUENCE</scope>
    <source>
        <strain evidence="2">HB182678</strain>
    </source>
</reference>
<proteinExistence type="predicted"/>
<protein>
    <submittedName>
        <fullName evidence="2">Uncharacterized protein</fullName>
    </submittedName>
</protein>
<evidence type="ECO:0000313" key="3">
    <source>
        <dbReference type="Proteomes" id="UP000609121"/>
    </source>
</evidence>
<dbReference type="AlphaFoldDB" id="A0A8J6ZGG6"/>
<keyword evidence="3" id="KW-1185">Reference proteome</keyword>
<dbReference type="RefSeq" id="WP_193186993.1">
    <property type="nucleotide sequence ID" value="NZ_JACVXA010000107.1"/>
</dbReference>
<accession>A0A8J6ZGG6</accession>
<name>A0A8J6ZGG6_9RHOB</name>
<feature type="compositionally biased region" description="Basic and acidic residues" evidence="1">
    <location>
        <begin position="1"/>
        <end position="13"/>
    </location>
</feature>
<evidence type="ECO:0000313" key="2">
    <source>
        <dbReference type="EMBL" id="MBE3640580.1"/>
    </source>
</evidence>
<dbReference type="EMBL" id="JACVXA010000107">
    <property type="protein sequence ID" value="MBE3640580.1"/>
    <property type="molecule type" value="Genomic_DNA"/>
</dbReference>
<dbReference type="Proteomes" id="UP000609121">
    <property type="component" value="Unassembled WGS sequence"/>
</dbReference>
<comment type="caution">
    <text evidence="2">The sequence shown here is derived from an EMBL/GenBank/DDBJ whole genome shotgun (WGS) entry which is preliminary data.</text>
</comment>
<sequence length="154" mass="16572">MTDRTDPARDRSQAPEAPAAMARMETVLSAPEARTLRVARYLFQSFARPASHAWRQALAEAVHLPGGMAALPPLCAAIEEMLVARGSALRFANPDCPGCAARITPHERQFMACLRMVARGEMAAAERHAMLLCEANDSRAFLAGLTRIPGAATC</sequence>
<gene>
    <name evidence="2" type="ORF">ICN82_20445</name>
</gene>